<protein>
    <submittedName>
        <fullName evidence="2">Uncharacterized protein</fullName>
    </submittedName>
</protein>
<dbReference type="EMBL" id="QMEY01000010">
    <property type="protein sequence ID" value="RBQ17676.1"/>
    <property type="molecule type" value="Genomic_DNA"/>
</dbReference>
<comment type="caution">
    <text evidence="2">The sequence shown here is derived from an EMBL/GenBank/DDBJ whole genome shotgun (WGS) entry which is preliminary data.</text>
</comment>
<evidence type="ECO:0000256" key="1">
    <source>
        <dbReference type="SAM" id="MobiDB-lite"/>
    </source>
</evidence>
<feature type="region of interest" description="Disordered" evidence="1">
    <location>
        <begin position="1"/>
        <end position="126"/>
    </location>
</feature>
<evidence type="ECO:0000313" key="3">
    <source>
        <dbReference type="Proteomes" id="UP000253303"/>
    </source>
</evidence>
<accession>A0A366LUN9</accession>
<dbReference type="Proteomes" id="UP000253303">
    <property type="component" value="Unassembled WGS sequence"/>
</dbReference>
<evidence type="ECO:0000313" key="2">
    <source>
        <dbReference type="EMBL" id="RBQ17676.1"/>
    </source>
</evidence>
<name>A0A366LUN9_9ACTN</name>
<feature type="compositionally biased region" description="Polar residues" evidence="1">
    <location>
        <begin position="113"/>
        <end position="126"/>
    </location>
</feature>
<organism evidence="2 3">
    <name type="scientific">Spongiactinospora rosea</name>
    <dbReference type="NCBI Taxonomy" id="2248750"/>
    <lineage>
        <taxon>Bacteria</taxon>
        <taxon>Bacillati</taxon>
        <taxon>Actinomycetota</taxon>
        <taxon>Actinomycetes</taxon>
        <taxon>Streptosporangiales</taxon>
        <taxon>Streptosporangiaceae</taxon>
        <taxon>Spongiactinospora</taxon>
    </lineage>
</organism>
<reference evidence="2 3" key="1">
    <citation type="submission" date="2018-06" db="EMBL/GenBank/DDBJ databases">
        <title>Sphaerisporangium craniellae sp. nov., isolated from a marine sponge in the South China Sea.</title>
        <authorList>
            <person name="Li L."/>
        </authorList>
    </citation>
    <scope>NUCLEOTIDE SEQUENCE [LARGE SCALE GENOMIC DNA]</scope>
    <source>
        <strain evidence="2 3">LHW63015</strain>
    </source>
</reference>
<proteinExistence type="predicted"/>
<feature type="compositionally biased region" description="Low complexity" evidence="1">
    <location>
        <begin position="32"/>
        <end position="42"/>
    </location>
</feature>
<keyword evidence="3" id="KW-1185">Reference proteome</keyword>
<sequence>MPGDASAGGARADPRSPRTRAPGHAGRPGLIPAGPGTVAPASPGGGGPGGAASGATAAGEVADHRSRSAGEPGRVPARDDTSARWAADVPRPVGRPENAGRPEDTRRSGPGRSFNSASGCQPTTKL</sequence>
<gene>
    <name evidence="2" type="ORF">DP939_22650</name>
</gene>
<feature type="compositionally biased region" description="Gly residues" evidence="1">
    <location>
        <begin position="43"/>
        <end position="52"/>
    </location>
</feature>
<dbReference type="AlphaFoldDB" id="A0A366LUN9"/>
<feature type="compositionally biased region" description="Basic and acidic residues" evidence="1">
    <location>
        <begin position="98"/>
        <end position="107"/>
    </location>
</feature>